<accession>A0ACC0BWS9</accession>
<gene>
    <name evidence="1" type="ORF">M9H77_07989</name>
</gene>
<comment type="caution">
    <text evidence="1">The sequence shown here is derived from an EMBL/GenBank/DDBJ whole genome shotgun (WGS) entry which is preliminary data.</text>
</comment>
<keyword evidence="2" id="KW-1185">Reference proteome</keyword>
<protein>
    <submittedName>
        <fullName evidence="1">Uncharacterized protein</fullName>
    </submittedName>
</protein>
<evidence type="ECO:0000313" key="1">
    <source>
        <dbReference type="EMBL" id="KAI5677039.1"/>
    </source>
</evidence>
<evidence type="ECO:0000313" key="2">
    <source>
        <dbReference type="Proteomes" id="UP001060085"/>
    </source>
</evidence>
<organism evidence="1 2">
    <name type="scientific">Catharanthus roseus</name>
    <name type="common">Madagascar periwinkle</name>
    <name type="synonym">Vinca rosea</name>
    <dbReference type="NCBI Taxonomy" id="4058"/>
    <lineage>
        <taxon>Eukaryota</taxon>
        <taxon>Viridiplantae</taxon>
        <taxon>Streptophyta</taxon>
        <taxon>Embryophyta</taxon>
        <taxon>Tracheophyta</taxon>
        <taxon>Spermatophyta</taxon>
        <taxon>Magnoliopsida</taxon>
        <taxon>eudicotyledons</taxon>
        <taxon>Gunneridae</taxon>
        <taxon>Pentapetalae</taxon>
        <taxon>asterids</taxon>
        <taxon>lamiids</taxon>
        <taxon>Gentianales</taxon>
        <taxon>Apocynaceae</taxon>
        <taxon>Rauvolfioideae</taxon>
        <taxon>Vinceae</taxon>
        <taxon>Catharanthinae</taxon>
        <taxon>Catharanthus</taxon>
    </lineage>
</organism>
<proteinExistence type="predicted"/>
<sequence length="351" mass="40108">MQEDEIVGEFSGKLRDIANKAYQLGEEFSKGKLVQKTLRTRKTSKPQGRFKTDNSYRKGPNKFKFERSTMKRKFDTGKKGKGIQYKESERYGHIQAKCANTLKKNRSMNTNFNGDDKKSDSEDDEEDTDHNETLAFNMIIDLKIYLCTLITKITVTMIPSIIMKNLLCTKWVGLVKLHQDLKDDLKKIQEQKDALEERNYELIAQVKDATERVNIAEAGMKSVLGYTGTNLNHTTGTHVTQHGSSYATFGKLEGVFVKDSLSQAEKRNLIKKQKPRKPPLMCDYCKMIGNQKDLKSINSFSFSRPIIDGRPRPTIGDRSESQNKFGLEPYNGRVDGPLINLLRRSPIKEHK</sequence>
<reference evidence="2" key="1">
    <citation type="journal article" date="2023" name="Nat. Plants">
        <title>Single-cell RNA sequencing provides a high-resolution roadmap for understanding the multicellular compartmentation of specialized metabolism.</title>
        <authorList>
            <person name="Sun S."/>
            <person name="Shen X."/>
            <person name="Li Y."/>
            <person name="Li Y."/>
            <person name="Wang S."/>
            <person name="Li R."/>
            <person name="Zhang H."/>
            <person name="Shen G."/>
            <person name="Guo B."/>
            <person name="Wei J."/>
            <person name="Xu J."/>
            <person name="St-Pierre B."/>
            <person name="Chen S."/>
            <person name="Sun C."/>
        </authorList>
    </citation>
    <scope>NUCLEOTIDE SEQUENCE [LARGE SCALE GENOMIC DNA]</scope>
</reference>
<dbReference type="EMBL" id="CM044702">
    <property type="protein sequence ID" value="KAI5677039.1"/>
    <property type="molecule type" value="Genomic_DNA"/>
</dbReference>
<dbReference type="Proteomes" id="UP001060085">
    <property type="component" value="Linkage Group LG02"/>
</dbReference>
<name>A0ACC0BWS9_CATRO</name>